<protein>
    <submittedName>
        <fullName evidence="2">BACON domain-containing protein</fullName>
    </submittedName>
</protein>
<name>A0A9D9N970_9BACT</name>
<feature type="chain" id="PRO_5039330376" evidence="1">
    <location>
        <begin position="21"/>
        <end position="244"/>
    </location>
</feature>
<comment type="caution">
    <text evidence="2">The sequence shown here is derived from an EMBL/GenBank/DDBJ whole genome shotgun (WGS) entry which is preliminary data.</text>
</comment>
<accession>A0A9D9N970</accession>
<dbReference type="Proteomes" id="UP000823597">
    <property type="component" value="Unassembled WGS sequence"/>
</dbReference>
<keyword evidence="1" id="KW-0732">Signal</keyword>
<proteinExistence type="predicted"/>
<dbReference type="AlphaFoldDB" id="A0A9D9N970"/>
<evidence type="ECO:0000313" key="2">
    <source>
        <dbReference type="EMBL" id="MBO8464720.1"/>
    </source>
</evidence>
<gene>
    <name evidence="2" type="ORF">IAB93_01830</name>
</gene>
<reference evidence="2" key="1">
    <citation type="submission" date="2020-10" db="EMBL/GenBank/DDBJ databases">
        <authorList>
            <person name="Gilroy R."/>
        </authorList>
    </citation>
    <scope>NUCLEOTIDE SEQUENCE</scope>
    <source>
        <strain evidence="2">10037</strain>
    </source>
</reference>
<organism evidence="2 3">
    <name type="scientific">Candidatus Merdivivens pullistercoris</name>
    <dbReference type="NCBI Taxonomy" id="2840873"/>
    <lineage>
        <taxon>Bacteria</taxon>
        <taxon>Pseudomonadati</taxon>
        <taxon>Bacteroidota</taxon>
        <taxon>Bacteroidia</taxon>
        <taxon>Bacteroidales</taxon>
        <taxon>Muribaculaceae</taxon>
        <taxon>Muribaculaceae incertae sedis</taxon>
        <taxon>Candidatus Merdivivens</taxon>
    </lineage>
</organism>
<dbReference type="EMBL" id="JADIME010000018">
    <property type="protein sequence ID" value="MBO8464720.1"/>
    <property type="molecule type" value="Genomic_DNA"/>
</dbReference>
<evidence type="ECO:0000256" key="1">
    <source>
        <dbReference type="SAM" id="SignalP"/>
    </source>
</evidence>
<evidence type="ECO:0000313" key="3">
    <source>
        <dbReference type="Proteomes" id="UP000823597"/>
    </source>
</evidence>
<feature type="signal peptide" evidence="1">
    <location>
        <begin position="1"/>
        <end position="20"/>
    </location>
</feature>
<dbReference type="PROSITE" id="PS51257">
    <property type="entry name" value="PROKAR_LIPOPROTEIN"/>
    <property type="match status" value="1"/>
</dbReference>
<sequence length="244" mass="27653">MKRVYSLVFALLSLSLLTVSCDKDGRIDPVDPHNDSVSKDTTLAMNLDMAYVESECRYSPEGMSVYSAVCDECSWLDVANDGSGSLIISAERNEETVSRSADVDVVFSNGSSAVLTVRQNAYPVLKALDISHPKDSTEIYLELGEDTEDVRIWLMPILSDLSPEEQELIMKYYSTYDISILYDFILSSDRKDIYDYQEYLDMVEEHGRFCIEGIPMDGYPYEILIILTVDRYGNIGKDYRRSVV</sequence>
<reference evidence="2" key="2">
    <citation type="journal article" date="2021" name="PeerJ">
        <title>Extensive microbial diversity within the chicken gut microbiome revealed by metagenomics and culture.</title>
        <authorList>
            <person name="Gilroy R."/>
            <person name="Ravi A."/>
            <person name="Getino M."/>
            <person name="Pursley I."/>
            <person name="Horton D.L."/>
            <person name="Alikhan N.F."/>
            <person name="Baker D."/>
            <person name="Gharbi K."/>
            <person name="Hall N."/>
            <person name="Watson M."/>
            <person name="Adriaenssens E.M."/>
            <person name="Foster-Nyarko E."/>
            <person name="Jarju S."/>
            <person name="Secka A."/>
            <person name="Antonio M."/>
            <person name="Oren A."/>
            <person name="Chaudhuri R.R."/>
            <person name="La Ragione R."/>
            <person name="Hildebrand F."/>
            <person name="Pallen M.J."/>
        </authorList>
    </citation>
    <scope>NUCLEOTIDE SEQUENCE</scope>
    <source>
        <strain evidence="2">10037</strain>
    </source>
</reference>